<gene>
    <name evidence="1" type="ORF">LSH36_1423g00048</name>
</gene>
<accession>A0AAD9IU04</accession>
<keyword evidence="2" id="KW-1185">Reference proteome</keyword>
<comment type="caution">
    <text evidence="1">The sequence shown here is derived from an EMBL/GenBank/DDBJ whole genome shotgun (WGS) entry which is preliminary data.</text>
</comment>
<protein>
    <submittedName>
        <fullName evidence="1">Uncharacterized protein</fullName>
    </submittedName>
</protein>
<name>A0AAD9IU04_9ANNE</name>
<organism evidence="1 2">
    <name type="scientific">Paralvinella palmiformis</name>
    <dbReference type="NCBI Taxonomy" id="53620"/>
    <lineage>
        <taxon>Eukaryota</taxon>
        <taxon>Metazoa</taxon>
        <taxon>Spiralia</taxon>
        <taxon>Lophotrochozoa</taxon>
        <taxon>Annelida</taxon>
        <taxon>Polychaeta</taxon>
        <taxon>Sedentaria</taxon>
        <taxon>Canalipalpata</taxon>
        <taxon>Terebellida</taxon>
        <taxon>Terebelliformia</taxon>
        <taxon>Alvinellidae</taxon>
        <taxon>Paralvinella</taxon>
    </lineage>
</organism>
<proteinExistence type="predicted"/>
<reference evidence="1" key="1">
    <citation type="journal article" date="2023" name="Mol. Biol. Evol.">
        <title>Third-Generation Sequencing Reveals the Adaptive Role of the Epigenome in Three Deep-Sea Polychaetes.</title>
        <authorList>
            <person name="Perez M."/>
            <person name="Aroh O."/>
            <person name="Sun Y."/>
            <person name="Lan Y."/>
            <person name="Juniper S.K."/>
            <person name="Young C.R."/>
            <person name="Angers B."/>
            <person name="Qian P.Y."/>
        </authorList>
    </citation>
    <scope>NUCLEOTIDE SEQUENCE</scope>
    <source>
        <strain evidence="1">P08H-3</strain>
    </source>
</reference>
<evidence type="ECO:0000313" key="2">
    <source>
        <dbReference type="Proteomes" id="UP001208570"/>
    </source>
</evidence>
<sequence length="45" mass="5277">MNIVRNRRNSENVSRNLVLKLNTIIYIRASTNLQLLVSLIKYAFN</sequence>
<evidence type="ECO:0000313" key="1">
    <source>
        <dbReference type="EMBL" id="KAK2140250.1"/>
    </source>
</evidence>
<dbReference type="Proteomes" id="UP001208570">
    <property type="component" value="Unassembled WGS sequence"/>
</dbReference>
<dbReference type="AlphaFoldDB" id="A0AAD9IU04"/>
<dbReference type="EMBL" id="JAODUP010001422">
    <property type="protein sequence ID" value="KAK2140250.1"/>
    <property type="molecule type" value="Genomic_DNA"/>
</dbReference>